<evidence type="ECO:0000256" key="2">
    <source>
        <dbReference type="ARBA" id="ARBA00022679"/>
    </source>
</evidence>
<protein>
    <recommendedName>
        <fullName evidence="4">16S rRNA (Guanine(966)-N(2))-methyltransferase RsmD</fullName>
    </recommendedName>
</protein>
<dbReference type="AlphaFoldDB" id="A0A382NXS2"/>
<keyword evidence="1" id="KW-0489">Methyltransferase</keyword>
<evidence type="ECO:0000313" key="3">
    <source>
        <dbReference type="EMBL" id="SVC65943.1"/>
    </source>
</evidence>
<dbReference type="PANTHER" id="PTHR43542">
    <property type="entry name" value="METHYLTRANSFERASE"/>
    <property type="match status" value="1"/>
</dbReference>
<gene>
    <name evidence="3" type="ORF">METZ01_LOCUS318797</name>
</gene>
<dbReference type="PIRSF" id="PIRSF004553">
    <property type="entry name" value="CHP00095"/>
    <property type="match status" value="1"/>
</dbReference>
<keyword evidence="2" id="KW-0808">Transferase</keyword>
<accession>A0A382NXS2</accession>
<dbReference type="PANTHER" id="PTHR43542:SF1">
    <property type="entry name" value="METHYLTRANSFERASE"/>
    <property type="match status" value="1"/>
</dbReference>
<organism evidence="3">
    <name type="scientific">marine metagenome</name>
    <dbReference type="NCBI Taxonomy" id="408172"/>
    <lineage>
        <taxon>unclassified sequences</taxon>
        <taxon>metagenomes</taxon>
        <taxon>ecological metagenomes</taxon>
    </lineage>
</organism>
<dbReference type="EMBL" id="UINC01103507">
    <property type="protein sequence ID" value="SVC65943.1"/>
    <property type="molecule type" value="Genomic_DNA"/>
</dbReference>
<dbReference type="InterPro" id="IPR002052">
    <property type="entry name" value="DNA_methylase_N6_adenine_CS"/>
</dbReference>
<dbReference type="GO" id="GO:0008168">
    <property type="term" value="F:methyltransferase activity"/>
    <property type="evidence" value="ECO:0007669"/>
    <property type="project" value="UniProtKB-KW"/>
</dbReference>
<reference evidence="3" key="1">
    <citation type="submission" date="2018-05" db="EMBL/GenBank/DDBJ databases">
        <authorList>
            <person name="Lanie J.A."/>
            <person name="Ng W.-L."/>
            <person name="Kazmierczak K.M."/>
            <person name="Andrzejewski T.M."/>
            <person name="Davidsen T.M."/>
            <person name="Wayne K.J."/>
            <person name="Tettelin H."/>
            <person name="Glass J.I."/>
            <person name="Rusch D."/>
            <person name="Podicherti R."/>
            <person name="Tsui H.-C.T."/>
            <person name="Winkler M.E."/>
        </authorList>
    </citation>
    <scope>NUCLEOTIDE SEQUENCE</scope>
</reference>
<sequence>MKIISGKFKGSKLFLPQNKVTRPLKNIVKEAIFNLLNHSNKFSIKLEEKYILDLFSGTGSFGLECLSRKAKHVTFVEKNVSAINILNKKIKKLKLEKKVLIINKSVYKFVNTSFKEPFNLIFLDPPFKENNIAEIIDPLKKKEKLDKNALFIVHRHKKSKDIFPESFKILDEKKYGLSKIIFGN</sequence>
<dbReference type="GO" id="GO:0003676">
    <property type="term" value="F:nucleic acid binding"/>
    <property type="evidence" value="ECO:0007669"/>
    <property type="project" value="InterPro"/>
</dbReference>
<dbReference type="PROSITE" id="PS00092">
    <property type="entry name" value="N6_MTASE"/>
    <property type="match status" value="1"/>
</dbReference>
<evidence type="ECO:0000256" key="1">
    <source>
        <dbReference type="ARBA" id="ARBA00022603"/>
    </source>
</evidence>
<dbReference type="GO" id="GO:0031167">
    <property type="term" value="P:rRNA methylation"/>
    <property type="evidence" value="ECO:0007669"/>
    <property type="project" value="InterPro"/>
</dbReference>
<dbReference type="Gene3D" id="3.40.50.150">
    <property type="entry name" value="Vaccinia Virus protein VP39"/>
    <property type="match status" value="1"/>
</dbReference>
<dbReference type="NCBIfam" id="TIGR00095">
    <property type="entry name" value="16S rRNA (guanine(966)-N(2))-methyltransferase RsmD"/>
    <property type="match status" value="1"/>
</dbReference>
<dbReference type="InterPro" id="IPR004398">
    <property type="entry name" value="RNA_MeTrfase_RsmD"/>
</dbReference>
<dbReference type="InterPro" id="IPR029063">
    <property type="entry name" value="SAM-dependent_MTases_sf"/>
</dbReference>
<proteinExistence type="predicted"/>
<dbReference type="Pfam" id="PF03602">
    <property type="entry name" value="Cons_hypoth95"/>
    <property type="match status" value="1"/>
</dbReference>
<evidence type="ECO:0008006" key="4">
    <source>
        <dbReference type="Google" id="ProtNLM"/>
    </source>
</evidence>
<dbReference type="SUPFAM" id="SSF53335">
    <property type="entry name" value="S-adenosyl-L-methionine-dependent methyltransferases"/>
    <property type="match status" value="1"/>
</dbReference>
<name>A0A382NXS2_9ZZZZ</name>